<evidence type="ECO:0000256" key="3">
    <source>
        <dbReference type="ARBA" id="ARBA00022989"/>
    </source>
</evidence>
<feature type="transmembrane region" description="Helical" evidence="6">
    <location>
        <begin position="136"/>
        <end position="154"/>
    </location>
</feature>
<dbReference type="eggNOG" id="COG1009">
    <property type="taxonomic scope" value="Bacteria"/>
</dbReference>
<dbReference type="STRING" id="1249627.D779_1731"/>
<feature type="transmembrane region" description="Helical" evidence="6">
    <location>
        <begin position="12"/>
        <end position="30"/>
    </location>
</feature>
<dbReference type="PANTHER" id="PTHR42829">
    <property type="entry name" value="NADH-UBIQUINONE OXIDOREDUCTASE CHAIN 5"/>
    <property type="match status" value="1"/>
</dbReference>
<keyword evidence="4 6" id="KW-0472">Membrane</keyword>
<dbReference type="GO" id="GO:0015990">
    <property type="term" value="P:electron transport coupled proton transport"/>
    <property type="evidence" value="ECO:0007669"/>
    <property type="project" value="TreeGrafter"/>
</dbReference>
<feature type="domain" description="NADH-Ubiquinone oxidoreductase (complex I) chain 5 N-terminal" evidence="8">
    <location>
        <begin position="77"/>
        <end position="116"/>
    </location>
</feature>
<keyword evidence="2 5" id="KW-0812">Transmembrane</keyword>
<evidence type="ECO:0000259" key="8">
    <source>
        <dbReference type="Pfam" id="PF00662"/>
    </source>
</evidence>
<feature type="transmembrane region" description="Helical" evidence="6">
    <location>
        <begin position="412"/>
        <end position="434"/>
    </location>
</feature>
<dbReference type="Pfam" id="PF00361">
    <property type="entry name" value="Proton_antipo_M"/>
    <property type="match status" value="1"/>
</dbReference>
<dbReference type="Pfam" id="PF00662">
    <property type="entry name" value="Proton_antipo_N"/>
    <property type="match status" value="1"/>
</dbReference>
<evidence type="ECO:0000256" key="2">
    <source>
        <dbReference type="ARBA" id="ARBA00022692"/>
    </source>
</evidence>
<comment type="subcellular location">
    <subcellularLocation>
        <location evidence="1">Endomembrane system</location>
        <topology evidence="1">Multi-pass membrane protein</topology>
    </subcellularLocation>
    <subcellularLocation>
        <location evidence="5">Membrane</location>
        <topology evidence="5">Multi-pass membrane protein</topology>
    </subcellularLocation>
</comment>
<evidence type="ECO:0000256" key="5">
    <source>
        <dbReference type="RuleBase" id="RU000320"/>
    </source>
</evidence>
<dbReference type="GO" id="GO:0008137">
    <property type="term" value="F:NADH dehydrogenase (ubiquinone) activity"/>
    <property type="evidence" value="ECO:0007669"/>
    <property type="project" value="InterPro"/>
</dbReference>
<dbReference type="InterPro" id="IPR001750">
    <property type="entry name" value="ND/Mrp_TM"/>
</dbReference>
<name>W9VGL4_9GAMM</name>
<feature type="transmembrane region" description="Helical" evidence="6">
    <location>
        <begin position="281"/>
        <end position="301"/>
    </location>
</feature>
<dbReference type="PRINTS" id="PR01434">
    <property type="entry name" value="NADHDHGNASE5"/>
</dbReference>
<keyword evidence="10" id="KW-1185">Reference proteome</keyword>
<feature type="transmembrane region" description="Helical" evidence="6">
    <location>
        <begin position="112"/>
        <end position="130"/>
    </location>
</feature>
<dbReference type="GO" id="GO:0016020">
    <property type="term" value="C:membrane"/>
    <property type="evidence" value="ECO:0007669"/>
    <property type="project" value="UniProtKB-SubCell"/>
</dbReference>
<keyword evidence="3 6" id="KW-1133">Transmembrane helix</keyword>
<evidence type="ECO:0000256" key="6">
    <source>
        <dbReference type="SAM" id="Phobius"/>
    </source>
</evidence>
<dbReference type="GO" id="GO:0042773">
    <property type="term" value="P:ATP synthesis coupled electron transport"/>
    <property type="evidence" value="ECO:0007669"/>
    <property type="project" value="InterPro"/>
</dbReference>
<feature type="transmembrane region" description="Helical" evidence="6">
    <location>
        <begin position="484"/>
        <end position="510"/>
    </location>
</feature>
<evidence type="ECO:0000256" key="1">
    <source>
        <dbReference type="ARBA" id="ARBA00004127"/>
    </source>
</evidence>
<feature type="transmembrane region" description="Helical" evidence="6">
    <location>
        <begin position="83"/>
        <end position="100"/>
    </location>
</feature>
<gene>
    <name evidence="9" type="ORF">D779_1731</name>
</gene>
<feature type="transmembrane region" description="Helical" evidence="6">
    <location>
        <begin position="42"/>
        <end position="63"/>
    </location>
</feature>
<dbReference type="GO" id="GO:0003954">
    <property type="term" value="F:NADH dehydrogenase activity"/>
    <property type="evidence" value="ECO:0007669"/>
    <property type="project" value="TreeGrafter"/>
</dbReference>
<dbReference type="GO" id="GO:0012505">
    <property type="term" value="C:endomembrane system"/>
    <property type="evidence" value="ECO:0007669"/>
    <property type="project" value="UniProtKB-SubCell"/>
</dbReference>
<evidence type="ECO:0000313" key="9">
    <source>
        <dbReference type="EMBL" id="EXJ15177.1"/>
    </source>
</evidence>
<feature type="transmembrane region" description="Helical" evidence="6">
    <location>
        <begin position="446"/>
        <end position="464"/>
    </location>
</feature>
<feature type="domain" description="NADH:quinone oxidoreductase/Mrp antiporter transmembrane" evidence="7">
    <location>
        <begin position="132"/>
        <end position="422"/>
    </location>
</feature>
<dbReference type="PRINTS" id="PR01435">
    <property type="entry name" value="NPOXDRDTASE5"/>
</dbReference>
<feature type="transmembrane region" description="Helical" evidence="6">
    <location>
        <begin position="385"/>
        <end position="406"/>
    </location>
</feature>
<dbReference type="PATRIC" id="fig|1249627.3.peg.2179"/>
<dbReference type="AlphaFoldDB" id="W9VGL4"/>
<accession>W9VGL4</accession>
<feature type="transmembrane region" description="Helical" evidence="6">
    <location>
        <begin position="252"/>
        <end position="269"/>
    </location>
</feature>
<dbReference type="InterPro" id="IPR003945">
    <property type="entry name" value="NU5C-like"/>
</dbReference>
<protein>
    <submittedName>
        <fullName evidence="9">NADH dehydrogenase, subunit 5</fullName>
    </submittedName>
</protein>
<dbReference type="PANTHER" id="PTHR42829:SF1">
    <property type="entry name" value="INORGANIC CARBON TRANSPORTER SUBUNIT DABB-RELATED"/>
    <property type="match status" value="1"/>
</dbReference>
<dbReference type="EMBL" id="AONC01000029">
    <property type="protein sequence ID" value="EXJ15177.1"/>
    <property type="molecule type" value="Genomic_DNA"/>
</dbReference>
<organism evidence="9 10">
    <name type="scientific">Imhoffiella purpurea</name>
    <dbReference type="NCBI Taxonomy" id="1249627"/>
    <lineage>
        <taxon>Bacteria</taxon>
        <taxon>Pseudomonadati</taxon>
        <taxon>Pseudomonadota</taxon>
        <taxon>Gammaproteobacteria</taxon>
        <taxon>Chromatiales</taxon>
        <taxon>Chromatiaceae</taxon>
        <taxon>Imhoffiella</taxon>
    </lineage>
</organism>
<proteinExistence type="predicted"/>
<reference evidence="9 10" key="1">
    <citation type="submission" date="2012-11" db="EMBL/GenBank/DDBJ databases">
        <title>Genome assembly of Thiorhodococcus sp. AK35.</title>
        <authorList>
            <person name="Nupur N."/>
            <person name="Khatri I."/>
            <person name="Subramanian S."/>
            <person name="Pinnaka A."/>
        </authorList>
    </citation>
    <scope>NUCLEOTIDE SEQUENCE [LARGE SCALE GENOMIC DNA]</scope>
    <source>
        <strain evidence="9 10">AK35</strain>
    </source>
</reference>
<sequence>MKEWCELMNGLIVILFLLPVVSALATQWMAPRLGRKVIRISIAGIVATFAVAALTLGLAISGMPATEVRLGGDWGARLLFDPLSSLMAFVISGISLLVHVYSIRYMAEEPGYVRFFVLLDLMTAALLLMVSAGDLITLLIAWHLIGVLLFFLLGHKIRSRSAHRYASWTLLTYRFGDLPLLIAAGLLFQAFGTWSLTDIFAALSRAPETLTLFGLPLVETVAALVALSAFARSAQFLLHTWLPYTMGGPTPVSALMHAGIVNAGGFLINRFAPLFVHTHEILHWVFFMGLVTAVIGSILMLTQNDIKKSLGYSTMGQMGFMIMECGVGAFSLAIYHLIAHGLFKGTLFLGAGGVIGDARRSDGVPKDDLYTFVVERRPARKRQPWLLMAAITLIVPVTILALAHWLVEQQVFQAQGAVVLLFFGWVTGAQLIFATYRMRTQNIWRLMGLILTSFTIVVIGYTLISHGFDLFLYPDPELRASIYAAAGIGVFWFDALVILMTLLVVLGWLATYYAERNGRLGAERLGRLWRGFYRLVASEFLVMGLYARLSDILIRLSTRLNLLLRWS</sequence>
<dbReference type="InterPro" id="IPR001516">
    <property type="entry name" value="Proton_antipo_N"/>
</dbReference>
<dbReference type="Proteomes" id="UP000019460">
    <property type="component" value="Unassembled WGS sequence"/>
</dbReference>
<evidence type="ECO:0000259" key="7">
    <source>
        <dbReference type="Pfam" id="PF00361"/>
    </source>
</evidence>
<evidence type="ECO:0000313" key="10">
    <source>
        <dbReference type="Proteomes" id="UP000019460"/>
    </source>
</evidence>
<comment type="caution">
    <text evidence="9">The sequence shown here is derived from an EMBL/GenBank/DDBJ whole genome shotgun (WGS) entry which is preliminary data.</text>
</comment>
<feature type="transmembrane region" description="Helical" evidence="6">
    <location>
        <begin position="209"/>
        <end position="231"/>
    </location>
</feature>
<evidence type="ECO:0000256" key="4">
    <source>
        <dbReference type="ARBA" id="ARBA00023136"/>
    </source>
</evidence>